<evidence type="ECO:0000313" key="1">
    <source>
        <dbReference type="EMBL" id="EKU79147.1"/>
    </source>
</evidence>
<dbReference type="RefSeq" id="WP_006555831.1">
    <property type="nucleotide sequence ID" value="NZ_JH992936.1"/>
</dbReference>
<keyword evidence="2" id="KW-1185">Reference proteome</keyword>
<comment type="caution">
    <text evidence="1">The sequence shown here is derived from an EMBL/GenBank/DDBJ whole genome shotgun (WGS) entry which is preliminary data.</text>
</comment>
<protein>
    <submittedName>
        <fullName evidence="1">Uncharacterized protein</fullName>
    </submittedName>
</protein>
<dbReference type="PATRIC" id="fig|883156.3.peg.924"/>
<reference evidence="1 2" key="1">
    <citation type="submission" date="2012-09" db="EMBL/GenBank/DDBJ databases">
        <title>The Genome Sequence of Veillonella ratti ACS-216-V-COL6B.</title>
        <authorList>
            <consortium name="The Broad Institute Genome Sequencing Platform"/>
            <person name="Earl A."/>
            <person name="Ward D."/>
            <person name="Feldgarden M."/>
            <person name="Gevers D."/>
            <person name="Saerens B."/>
            <person name="Vaneechoutte M."/>
            <person name="Walker B."/>
            <person name="Young S.K."/>
            <person name="Zeng Q."/>
            <person name="Gargeya S."/>
            <person name="Fitzgerald M."/>
            <person name="Haas B."/>
            <person name="Abouelleil A."/>
            <person name="Alvarado L."/>
            <person name="Arachchi H.M."/>
            <person name="Berlin A."/>
            <person name="Chapman S.B."/>
            <person name="Goldberg J."/>
            <person name="Griggs A."/>
            <person name="Gujja S."/>
            <person name="Hansen M."/>
            <person name="Howarth C."/>
            <person name="Imamovic A."/>
            <person name="Larimer J."/>
            <person name="McCowen C."/>
            <person name="Montmayeur A."/>
            <person name="Murphy C."/>
            <person name="Neiman D."/>
            <person name="Pearson M."/>
            <person name="Priest M."/>
            <person name="Roberts A."/>
            <person name="Saif S."/>
            <person name="Shea T."/>
            <person name="Sisk P."/>
            <person name="Sykes S."/>
            <person name="Wortman J."/>
            <person name="Nusbaum C."/>
            <person name="Birren B."/>
        </authorList>
    </citation>
    <scope>NUCLEOTIDE SEQUENCE [LARGE SCALE GENOMIC DNA]</scope>
    <source>
        <strain evidence="1 2">ACS-216-V-Col6b</strain>
    </source>
</reference>
<dbReference type="SUPFAM" id="SSF88659">
    <property type="entry name" value="Sigma3 and sigma4 domains of RNA polymerase sigma factors"/>
    <property type="match status" value="1"/>
</dbReference>
<organism evidence="1 2">
    <name type="scientific">Veillonella seminalis ACS-216-V-Col6b</name>
    <dbReference type="NCBI Taxonomy" id="883156"/>
    <lineage>
        <taxon>Bacteria</taxon>
        <taxon>Bacillati</taxon>
        <taxon>Bacillota</taxon>
        <taxon>Negativicutes</taxon>
        <taxon>Veillonellales</taxon>
        <taxon>Veillonellaceae</taxon>
        <taxon>Veillonella</taxon>
    </lineage>
</organism>
<dbReference type="EMBL" id="AHAF01000003">
    <property type="protein sequence ID" value="EKU79147.1"/>
    <property type="molecule type" value="Genomic_DNA"/>
</dbReference>
<dbReference type="STRING" id="883156.HMPREF9282_00944"/>
<dbReference type="Proteomes" id="UP000009891">
    <property type="component" value="Unassembled WGS sequence"/>
</dbReference>
<dbReference type="InterPro" id="IPR013324">
    <property type="entry name" value="RNA_pol_sigma_r3/r4-like"/>
</dbReference>
<proteinExistence type="predicted"/>
<sequence>MEPREKRRIARLELSKLRDMEKERKALREQFCDLLRDAAPDGLPECSIGGERVSGGGREPTLTILKKITEFQGLIEIENERIVEEQIRLFNIISQLPDSRHRTLLRSKYVQGQSLERIAVDWHMAYESIKYNHKKALESFYDVFIK</sequence>
<dbReference type="AlphaFoldDB" id="K9DK35"/>
<accession>K9DK35</accession>
<dbReference type="HOGENOM" id="CLU_1776680_0_0_9"/>
<evidence type="ECO:0000313" key="2">
    <source>
        <dbReference type="Proteomes" id="UP000009891"/>
    </source>
</evidence>
<name>K9DK35_9FIRM</name>
<gene>
    <name evidence="1" type="ORF">HMPREF9282_00944</name>
</gene>